<accession>A0A9W8MYP4</accession>
<feature type="compositionally biased region" description="Basic and acidic residues" evidence="1">
    <location>
        <begin position="706"/>
        <end position="717"/>
    </location>
</feature>
<feature type="compositionally biased region" description="Polar residues" evidence="1">
    <location>
        <begin position="722"/>
        <end position="734"/>
    </location>
</feature>
<name>A0A9W8MYP4_9AGAR</name>
<feature type="compositionally biased region" description="Polar residues" evidence="1">
    <location>
        <begin position="373"/>
        <end position="384"/>
    </location>
</feature>
<proteinExistence type="predicted"/>
<feature type="region of interest" description="Disordered" evidence="1">
    <location>
        <begin position="770"/>
        <end position="796"/>
    </location>
</feature>
<organism evidence="2 3">
    <name type="scientific">Agrocybe chaxingu</name>
    <dbReference type="NCBI Taxonomy" id="84603"/>
    <lineage>
        <taxon>Eukaryota</taxon>
        <taxon>Fungi</taxon>
        <taxon>Dikarya</taxon>
        <taxon>Basidiomycota</taxon>
        <taxon>Agaricomycotina</taxon>
        <taxon>Agaricomycetes</taxon>
        <taxon>Agaricomycetidae</taxon>
        <taxon>Agaricales</taxon>
        <taxon>Agaricineae</taxon>
        <taxon>Strophariaceae</taxon>
        <taxon>Agrocybe</taxon>
    </lineage>
</organism>
<keyword evidence="3" id="KW-1185">Reference proteome</keyword>
<feature type="region of interest" description="Disordered" evidence="1">
    <location>
        <begin position="1"/>
        <end position="270"/>
    </location>
</feature>
<feature type="region of interest" description="Disordered" evidence="1">
    <location>
        <begin position="474"/>
        <end position="526"/>
    </location>
</feature>
<reference evidence="2" key="1">
    <citation type="submission" date="2022-07" db="EMBL/GenBank/DDBJ databases">
        <title>Genome Sequence of Agrocybe chaxingu.</title>
        <authorList>
            <person name="Buettner E."/>
        </authorList>
    </citation>
    <scope>NUCLEOTIDE SEQUENCE</scope>
    <source>
        <strain evidence="2">MP-N11</strain>
    </source>
</reference>
<comment type="caution">
    <text evidence="2">The sequence shown here is derived from an EMBL/GenBank/DDBJ whole genome shotgun (WGS) entry which is preliminary data.</text>
</comment>
<gene>
    <name evidence="2" type="ORF">NLJ89_g2515</name>
</gene>
<dbReference type="Proteomes" id="UP001148786">
    <property type="component" value="Unassembled WGS sequence"/>
</dbReference>
<feature type="compositionally biased region" description="Polar residues" evidence="1">
    <location>
        <begin position="511"/>
        <end position="526"/>
    </location>
</feature>
<feature type="region of interest" description="Disordered" evidence="1">
    <location>
        <begin position="705"/>
        <end position="750"/>
    </location>
</feature>
<feature type="compositionally biased region" description="Low complexity" evidence="1">
    <location>
        <begin position="42"/>
        <end position="52"/>
    </location>
</feature>
<evidence type="ECO:0000313" key="3">
    <source>
        <dbReference type="Proteomes" id="UP001148786"/>
    </source>
</evidence>
<dbReference type="EMBL" id="JANKHO010000157">
    <property type="protein sequence ID" value="KAJ3514192.1"/>
    <property type="molecule type" value="Genomic_DNA"/>
</dbReference>
<feature type="compositionally biased region" description="Low complexity" evidence="1">
    <location>
        <begin position="226"/>
        <end position="236"/>
    </location>
</feature>
<dbReference type="OrthoDB" id="3071029at2759"/>
<dbReference type="AlphaFoldDB" id="A0A9W8MYP4"/>
<evidence type="ECO:0000256" key="1">
    <source>
        <dbReference type="SAM" id="MobiDB-lite"/>
    </source>
</evidence>
<feature type="compositionally biased region" description="Basic and acidic residues" evidence="1">
    <location>
        <begin position="500"/>
        <end position="510"/>
    </location>
</feature>
<sequence>MFTTFADRSVGAERSSSQSMMDELLTPSPTKRRTQLKKSSAARDSSTSAAISTKPKPTLFKARPTQENSVAGPSTPRKPAAAPQAPTRLSARVSRPTFKKAAVQRRHHTGSDSDSDSDKTPPPSILPRYYAAKKRKLADAKAPTHRGMYSPFYHYSLSHVSSGKETSTKRSGAIELSSSSEEDARSQPPRKRAKSKHDFSKATGVIDLCSEEEPIPSPTKTKTAFDSDVIVILSSSDEAEPTKPTSQPRSSPVLPAADQLSPPASTAQQPTVCATALPPSASPVVSPEPNRPVSIQDLYHATDEIESVPEEFEFATAFISSFAPAAAERPPRQIKYTDQLPTPALHTSIFFSKAAKSLELSARRKLSKKMITSRPSCNTPSTSHLPEEVHRVSSSTLPDHDYDRDARKDSREETSATISDGMDIGQIPVSLGPVTVPEELPEAQVQSQPERHDTLRVEVANTLELEQTEGVFQAEETIEMPKRQDPVPISSERVQLESSARVDPDARQQNKEASQGRATEPDSLTQKAALSSRKLVDLLLSKRASKAFVPPSQFVARRIGPVATGSPSNPVVSSSVVSEIGVTGAGQVPDIRVNKPDSPVSLEPDATAAASLVVDLVESKDVLAVDSFEPSSVALTTGVDATFELGMPTASGEAVFSGNSSLPVQEAPQVAEDQMSVDVAAPPLDNFTAKLIDKPQQAETPQHLFPDTHLDTQEPRDIPSTPRGSTVGSATTEESPAPDTPPQKTTTSNHIRAFDISILDLSEMSLPLLLESSKPDDDDDAISLSGLELSYPEEVF</sequence>
<feature type="region of interest" description="Disordered" evidence="1">
    <location>
        <begin position="369"/>
        <end position="432"/>
    </location>
</feature>
<feature type="compositionally biased region" description="Basic and acidic residues" evidence="1">
    <location>
        <begin position="398"/>
        <end position="414"/>
    </location>
</feature>
<protein>
    <submittedName>
        <fullName evidence="2">Uncharacterized protein</fullName>
    </submittedName>
</protein>
<evidence type="ECO:0000313" key="2">
    <source>
        <dbReference type="EMBL" id="KAJ3514192.1"/>
    </source>
</evidence>